<feature type="region of interest" description="Disordered" evidence="1">
    <location>
        <begin position="77"/>
        <end position="110"/>
    </location>
</feature>
<dbReference type="OrthoDB" id="5348546at2759"/>
<evidence type="ECO:0000256" key="1">
    <source>
        <dbReference type="SAM" id="MobiDB-lite"/>
    </source>
</evidence>
<feature type="compositionally biased region" description="Low complexity" evidence="1">
    <location>
        <begin position="191"/>
        <end position="202"/>
    </location>
</feature>
<organism evidence="2 3">
    <name type="scientific">Sphagnurus paluster</name>
    <dbReference type="NCBI Taxonomy" id="117069"/>
    <lineage>
        <taxon>Eukaryota</taxon>
        <taxon>Fungi</taxon>
        <taxon>Dikarya</taxon>
        <taxon>Basidiomycota</taxon>
        <taxon>Agaricomycotina</taxon>
        <taxon>Agaricomycetes</taxon>
        <taxon>Agaricomycetidae</taxon>
        <taxon>Agaricales</taxon>
        <taxon>Tricholomatineae</taxon>
        <taxon>Lyophyllaceae</taxon>
        <taxon>Sphagnurus</taxon>
    </lineage>
</organism>
<keyword evidence="3" id="KW-1185">Reference proteome</keyword>
<reference evidence="2" key="2">
    <citation type="submission" date="2021-10" db="EMBL/GenBank/DDBJ databases">
        <title>Phylogenomics reveals ancestral predisposition of the termite-cultivated fungus Termitomyces towards a domesticated lifestyle.</title>
        <authorList>
            <person name="Auxier B."/>
            <person name="Grum-Grzhimaylo A."/>
            <person name="Cardenas M.E."/>
            <person name="Lodge J.D."/>
            <person name="Laessoe T."/>
            <person name="Pedersen O."/>
            <person name="Smith M.E."/>
            <person name="Kuyper T.W."/>
            <person name="Franco-Molano E.A."/>
            <person name="Baroni T.J."/>
            <person name="Aanen D.K."/>
        </authorList>
    </citation>
    <scope>NUCLEOTIDE SEQUENCE</scope>
    <source>
        <strain evidence="2">D49</strain>
    </source>
</reference>
<protein>
    <submittedName>
        <fullName evidence="2">Uncharacterized protein</fullName>
    </submittedName>
</protein>
<feature type="region of interest" description="Disordered" evidence="1">
    <location>
        <begin position="1"/>
        <end position="20"/>
    </location>
</feature>
<comment type="caution">
    <text evidence="2">The sequence shown here is derived from an EMBL/GenBank/DDBJ whole genome shotgun (WGS) entry which is preliminary data.</text>
</comment>
<proteinExistence type="predicted"/>
<evidence type="ECO:0000313" key="3">
    <source>
        <dbReference type="Proteomes" id="UP000717328"/>
    </source>
</evidence>
<accession>A0A9P7FTW6</accession>
<evidence type="ECO:0000313" key="2">
    <source>
        <dbReference type="EMBL" id="KAG5635260.1"/>
    </source>
</evidence>
<feature type="compositionally biased region" description="Basic and acidic residues" evidence="1">
    <location>
        <begin position="177"/>
        <end position="189"/>
    </location>
</feature>
<feature type="compositionally biased region" description="Polar residues" evidence="1">
    <location>
        <begin position="523"/>
        <end position="532"/>
    </location>
</feature>
<feature type="compositionally biased region" description="Basic residues" evidence="1">
    <location>
        <begin position="574"/>
        <end position="583"/>
    </location>
</feature>
<feature type="compositionally biased region" description="Basic and acidic residues" evidence="1">
    <location>
        <begin position="508"/>
        <end position="521"/>
    </location>
</feature>
<feature type="compositionally biased region" description="Acidic residues" evidence="1">
    <location>
        <begin position="96"/>
        <end position="108"/>
    </location>
</feature>
<reference evidence="2" key="1">
    <citation type="submission" date="2021-02" db="EMBL/GenBank/DDBJ databases">
        <authorList>
            <person name="Nieuwenhuis M."/>
            <person name="Van De Peppel L.J.J."/>
        </authorList>
    </citation>
    <scope>NUCLEOTIDE SEQUENCE</scope>
    <source>
        <strain evidence="2">D49</strain>
    </source>
</reference>
<dbReference type="Proteomes" id="UP000717328">
    <property type="component" value="Unassembled WGS sequence"/>
</dbReference>
<dbReference type="EMBL" id="JABCKI010006138">
    <property type="protein sequence ID" value="KAG5635260.1"/>
    <property type="molecule type" value="Genomic_DNA"/>
</dbReference>
<feature type="region of interest" description="Disordered" evidence="1">
    <location>
        <begin position="372"/>
        <end position="397"/>
    </location>
</feature>
<feature type="compositionally biased region" description="Basic residues" evidence="1">
    <location>
        <begin position="1"/>
        <end position="13"/>
    </location>
</feature>
<feature type="region of interest" description="Disordered" evidence="1">
    <location>
        <begin position="456"/>
        <end position="647"/>
    </location>
</feature>
<feature type="compositionally biased region" description="Low complexity" evidence="1">
    <location>
        <begin position="251"/>
        <end position="281"/>
    </location>
</feature>
<gene>
    <name evidence="2" type="ORF">H0H81_011895</name>
</gene>
<feature type="compositionally biased region" description="Basic and acidic residues" evidence="1">
    <location>
        <begin position="542"/>
        <end position="552"/>
    </location>
</feature>
<sequence length="786" mass="85474">MTPHSSRTHHHPYIRSSPAFGSEISSHAHSDYIDDHAAAWARLPPVRAPVTLPGFKSFFCDDLPAPKALTAPIEHLHHTLPQPQPKPTQYAPVFSDSEEEPQEEDDDGGYSFVEENTRATFFRTSAERGQWRFDPTPLKFEPLRRSAPTSSPPPVSGLHLLLRPISEPAPSTGRVSHSPEAHEPHKEDCELPSASSDAALSESEPEPDHLRSSLSACDRTCSLPSLESDRDSVEPEDLMCPSSPLPPSSPPMSSSPMLHSMSPLSFAPSSPHLAPSSPLSFIDSLPPTDDLEHDPDHEMEVDVGADVAMEAQAPSDDEPGTTVPTPHPQGALALLDVPQCIVQVQGQVRDPDGDAAETIPILIPASIADPEEAAQAPVPAAAPVPEPKAEFEPEPCLLPNGLELDADKGVTILEGKAESAESPVVESSLLVSPLLPLPSPSLALSEEIPEVEECVHDDDDVTIGAEEPPTAGASTSDLVEPGVTVATDALPEKEVENGCPGPFSVGEGKVELEALKPKDENGVASTSANSSVPKKEKRRRDRERERERDGPAKKKARVGGEDSVLPVAQTREPQKKKPGREKRRLVEEEVDGEDEENRREVVVPVVKKKQRRASEAPSKRSGKSTPPKPISTTCPPKPQPPQDPGTQALDAEIFGMLIESMATSRASCLPVSTLLKSVMQSRPSMRDDRTEGEWRVVVERVLNSGEASMGGSGVFGKVESSFKDDSDRPLDAQWFYVPELDEDQDRATLIRSMMPRPGKRSTTKKYKQYYYRPLDKISRWDHEDEM</sequence>
<feature type="region of interest" description="Disordered" evidence="1">
    <location>
        <begin position="133"/>
        <end position="296"/>
    </location>
</feature>
<name>A0A9P7FTW6_9AGAR</name>
<dbReference type="AlphaFoldDB" id="A0A9P7FTW6"/>